<name>A0A6P7TWS5_9MOLL</name>
<dbReference type="Proteomes" id="UP000515154">
    <property type="component" value="Unplaced"/>
</dbReference>
<evidence type="ECO:0000313" key="2">
    <source>
        <dbReference type="RefSeq" id="XP_029656193.1"/>
    </source>
</evidence>
<protein>
    <submittedName>
        <fullName evidence="2">Uncharacterized protein LOC115230107</fullName>
    </submittedName>
</protein>
<gene>
    <name evidence="2" type="primary">LOC115230107</name>
</gene>
<dbReference type="KEGG" id="osn:115230107"/>
<dbReference type="RefSeq" id="XP_029656193.1">
    <property type="nucleotide sequence ID" value="XM_029800333.1"/>
</dbReference>
<keyword evidence="1" id="KW-1185">Reference proteome</keyword>
<dbReference type="AlphaFoldDB" id="A0A6P7TWS5"/>
<proteinExistence type="predicted"/>
<reference evidence="2" key="1">
    <citation type="submission" date="2025-08" db="UniProtKB">
        <authorList>
            <consortium name="RefSeq"/>
        </authorList>
    </citation>
    <scope>IDENTIFICATION</scope>
</reference>
<organism evidence="1 2">
    <name type="scientific">Octopus sinensis</name>
    <name type="common">East Asian common octopus</name>
    <dbReference type="NCBI Taxonomy" id="2607531"/>
    <lineage>
        <taxon>Eukaryota</taxon>
        <taxon>Metazoa</taxon>
        <taxon>Spiralia</taxon>
        <taxon>Lophotrochozoa</taxon>
        <taxon>Mollusca</taxon>
        <taxon>Cephalopoda</taxon>
        <taxon>Coleoidea</taxon>
        <taxon>Octopodiformes</taxon>
        <taxon>Octopoda</taxon>
        <taxon>Incirrata</taxon>
        <taxon>Octopodidae</taxon>
        <taxon>Octopus</taxon>
    </lineage>
</organism>
<accession>A0A6P7TWS5</accession>
<sequence>MRNTIKLIEAGITSQNCLKQVEVEKFHKYDLLANELGAIHRAKVKIIPVVLTWDGIFSRFFKSHLDSMEERVKTYIQTLVLRKTLECMQVETRHGISVPEEEHAVIECQLKDSSESGIRVDEDLYVPTMIVGHKRRRLS</sequence>
<evidence type="ECO:0000313" key="1">
    <source>
        <dbReference type="Proteomes" id="UP000515154"/>
    </source>
</evidence>